<keyword evidence="2" id="KW-0812">Transmembrane</keyword>
<gene>
    <name evidence="5" type="primary">LOC6901838</name>
</gene>
<dbReference type="PROSITE" id="PS50191">
    <property type="entry name" value="CRAL_TRIO"/>
    <property type="match status" value="1"/>
</dbReference>
<evidence type="ECO:0000313" key="4">
    <source>
        <dbReference type="Proteomes" id="UP000001819"/>
    </source>
</evidence>
<dbReference type="Pfam" id="PF00650">
    <property type="entry name" value="CRAL_TRIO"/>
    <property type="match status" value="1"/>
</dbReference>
<dbReference type="InterPro" id="IPR036865">
    <property type="entry name" value="CRAL-TRIO_dom_sf"/>
</dbReference>
<keyword evidence="2" id="KW-0472">Membrane</keyword>
<organism evidence="4 5">
    <name type="scientific">Drosophila pseudoobscura pseudoobscura</name>
    <name type="common">Fruit fly</name>
    <dbReference type="NCBI Taxonomy" id="46245"/>
    <lineage>
        <taxon>Eukaryota</taxon>
        <taxon>Metazoa</taxon>
        <taxon>Ecdysozoa</taxon>
        <taxon>Arthropoda</taxon>
        <taxon>Hexapoda</taxon>
        <taxon>Insecta</taxon>
        <taxon>Pterygota</taxon>
        <taxon>Neoptera</taxon>
        <taxon>Endopterygota</taxon>
        <taxon>Diptera</taxon>
        <taxon>Brachycera</taxon>
        <taxon>Muscomorpha</taxon>
        <taxon>Ephydroidea</taxon>
        <taxon>Drosophilidae</taxon>
        <taxon>Drosophila</taxon>
        <taxon>Sophophora</taxon>
    </lineage>
</organism>
<evidence type="ECO:0000313" key="5">
    <source>
        <dbReference type="RefSeq" id="XP_002133376.2"/>
    </source>
</evidence>
<dbReference type="KEGG" id="dpo:6901838"/>
<dbReference type="PANTHER" id="PTHR10174:SF222">
    <property type="entry name" value="GH10083P-RELATED"/>
    <property type="match status" value="1"/>
</dbReference>
<feature type="transmembrane region" description="Helical" evidence="2">
    <location>
        <begin position="80"/>
        <end position="101"/>
    </location>
</feature>
<dbReference type="SUPFAM" id="SSF52087">
    <property type="entry name" value="CRAL/TRIO domain"/>
    <property type="match status" value="1"/>
</dbReference>
<dbReference type="SMART" id="SM00516">
    <property type="entry name" value="SEC14"/>
    <property type="match status" value="1"/>
</dbReference>
<protein>
    <recommendedName>
        <fullName evidence="3">CRAL-TRIO domain-containing protein</fullName>
    </recommendedName>
</protein>
<evidence type="ECO:0000259" key="3">
    <source>
        <dbReference type="PROSITE" id="PS50191"/>
    </source>
</evidence>
<feature type="domain" description="CRAL-TRIO" evidence="3">
    <location>
        <begin position="362"/>
        <end position="532"/>
    </location>
</feature>
<feature type="region of interest" description="Disordered" evidence="1">
    <location>
        <begin position="236"/>
        <end position="270"/>
    </location>
</feature>
<evidence type="ECO:0000256" key="2">
    <source>
        <dbReference type="SAM" id="Phobius"/>
    </source>
</evidence>
<dbReference type="GO" id="GO:0016020">
    <property type="term" value="C:membrane"/>
    <property type="evidence" value="ECO:0007669"/>
    <property type="project" value="TreeGrafter"/>
</dbReference>
<keyword evidence="4" id="KW-1185">Reference proteome</keyword>
<dbReference type="Gene3D" id="3.40.525.10">
    <property type="entry name" value="CRAL-TRIO lipid binding domain"/>
    <property type="match status" value="1"/>
</dbReference>
<dbReference type="InterPro" id="IPR036273">
    <property type="entry name" value="CRAL/TRIO_N_dom_sf"/>
</dbReference>
<dbReference type="CDD" id="cd00170">
    <property type="entry name" value="SEC14"/>
    <property type="match status" value="1"/>
</dbReference>
<keyword evidence="2" id="KW-1133">Transmembrane helix</keyword>
<dbReference type="PANTHER" id="PTHR10174">
    <property type="entry name" value="ALPHA-TOCOPHEROL TRANSFER PROTEIN-RELATED"/>
    <property type="match status" value="1"/>
</dbReference>
<dbReference type="AlphaFoldDB" id="A0A6I8UZ90"/>
<sequence length="573" mass="66075">MDFFRAHISLYSATLSPFKDSLRNTVVFMNILDLFLRMKDFVLDGVHSSVVCNPEMLLGSLILTMLKLRLAILSGDNVMLGVYLVNTIFHMAHIAFVFKFVPLRLKNALRGKCFVTGAAIGGLMWYSFQDDSRMLEAHMGYILLATIIINHAMRTLQKWNTQPQATPIWTLSLLMPITWIAYGIAETNILIVSQNALILAIKLMDRYRYRPHLSLRYALTFRDWRAAHVSRVYLSPSGSGTAHSLRRSSSSHNQSYDDAAIGRTGEPSIQEPIPQSIARRIDLAEAMSGESENGTQLRRDLNELFEWFQGNDKLPQEIEPLLLRRFYQCMYGDLEETKKLIEVNYSLRNRHPHLFIKRDPLDDDSQRTFDYADILPLPGLTPDNYKVSLYCFREFEATKMHHTEDTRAFFMVADCRFITPDDPARPGTLSEGEVQIFDMKGTTMRHISRLTISTLRAYIKFLQLAFPVRLRAIHMVNCPSYLDRIVSVVKPFISDEVFKLIRFHTVSMESLYAFVPREMLPEEYGGSAGSLDTLRAHTKKTLVEHRDYLMNPNHWLVEKSEKRNGGHSWRIFR</sequence>
<name>A0A6I8UZ90_DROPS</name>
<dbReference type="InParanoid" id="A0A6I8UZ90"/>
<dbReference type="RefSeq" id="XP_002133376.2">
    <property type="nucleotide sequence ID" value="XM_002133340.3"/>
</dbReference>
<proteinExistence type="predicted"/>
<feature type="transmembrane region" description="Helical" evidence="2">
    <location>
        <begin position="113"/>
        <end position="128"/>
    </location>
</feature>
<feature type="transmembrane region" description="Helical" evidence="2">
    <location>
        <begin position="165"/>
        <end position="185"/>
    </location>
</feature>
<reference evidence="5" key="1">
    <citation type="submission" date="2025-08" db="UniProtKB">
        <authorList>
            <consortium name="RefSeq"/>
        </authorList>
    </citation>
    <scope>IDENTIFICATION</scope>
    <source>
        <strain evidence="5">MV-25-SWS-2005</strain>
        <tissue evidence="5">Whole body</tissue>
    </source>
</reference>
<dbReference type="GO" id="GO:1902936">
    <property type="term" value="F:phosphatidylinositol bisphosphate binding"/>
    <property type="evidence" value="ECO:0007669"/>
    <property type="project" value="TreeGrafter"/>
</dbReference>
<dbReference type="InterPro" id="IPR001251">
    <property type="entry name" value="CRAL-TRIO_dom"/>
</dbReference>
<accession>A0A6I8UZ90</accession>
<dbReference type="ExpressionAtlas" id="A0A6I8UZ90">
    <property type="expression patterns" value="baseline"/>
</dbReference>
<dbReference type="Gene3D" id="1.20.5.1200">
    <property type="entry name" value="Alpha-tocopherol transfer"/>
    <property type="match status" value="1"/>
</dbReference>
<dbReference type="Proteomes" id="UP000001819">
    <property type="component" value="Chromosome X"/>
</dbReference>
<feature type="transmembrane region" description="Helical" evidence="2">
    <location>
        <begin position="134"/>
        <end position="153"/>
    </location>
</feature>
<evidence type="ECO:0000256" key="1">
    <source>
        <dbReference type="SAM" id="MobiDB-lite"/>
    </source>
</evidence>
<dbReference type="SUPFAM" id="SSF46938">
    <property type="entry name" value="CRAL/TRIO N-terminal domain"/>
    <property type="match status" value="1"/>
</dbReference>
<dbReference type="PRINTS" id="PR00180">
    <property type="entry name" value="CRETINALDHBP"/>
</dbReference>